<feature type="compositionally biased region" description="Basic and acidic residues" evidence="1">
    <location>
        <begin position="281"/>
        <end position="304"/>
    </location>
</feature>
<feature type="region of interest" description="Disordered" evidence="1">
    <location>
        <begin position="14"/>
        <end position="89"/>
    </location>
</feature>
<dbReference type="Pfam" id="PF13921">
    <property type="entry name" value="Myb_DNA-bind_6"/>
    <property type="match status" value="1"/>
</dbReference>
<keyword evidence="4" id="KW-1185">Reference proteome</keyword>
<accession>A0ABQ8WDK7</accession>
<feature type="region of interest" description="Disordered" evidence="1">
    <location>
        <begin position="360"/>
        <end position="451"/>
    </location>
</feature>
<protein>
    <recommendedName>
        <fullName evidence="2">Myb-like domain-containing protein</fullName>
    </recommendedName>
</protein>
<feature type="compositionally biased region" description="Pro residues" evidence="1">
    <location>
        <begin position="15"/>
        <end position="24"/>
    </location>
</feature>
<sequence>MVSIDLDNIIHYHPAPIPKPPCKPPHLTTSSRGSSHPPSNQPVLFHPLPPRPPCLSHESPQTCHPRRQSPSPAVSSVPRDRDAHLNEFDKELANLEMAEFESQETPGLCFGGSEETQAEDINDIQRKELHDRHGGVSHSDDRFADDSRILSEDPATPQDTAASSDSPETDLSSAASAPTCTVEADGSVSPNEPCPVQDPTPTERNETQLSAFGCETEVNLVVAGNVSSDQAPSPNPSTPVPAGDEPEPTNQRLFRRSPETDAESRKSSPLPVTEAYSIQSDARDLSATRDSHLEVQSDGNDIHSTDCCPDYEALSSTISPMLQQKKQAVSRSEGKDSPRDSSRSCSVSVVVPITRSRGLPITRSTRAGSTRCTRKRKNRAKSACNVESDYPDDSDYTDGNDSGVGDITRLPRLTKRQRRTATTKIQPAQARRESPHRVFSSPGPEEEIANPCPATSLQDIQTIPVRGFLTRQTFLSRVIYSCTFQEDRQPSCPHGPTKGPAYDENLDNTRHATQSSSKKQPARATRFLPDEDDRLIELKEERGLPWSRIVKHFPGRTKGSLQVRYSARLKDRGTGSPRQGRNGRTTYPAAAAVTPQETCGLLSRSRRTGNHAS</sequence>
<feature type="domain" description="Myb-like" evidence="2">
    <location>
        <begin position="519"/>
        <end position="569"/>
    </location>
</feature>
<dbReference type="Gene3D" id="1.10.10.60">
    <property type="entry name" value="Homeodomain-like"/>
    <property type="match status" value="1"/>
</dbReference>
<evidence type="ECO:0000259" key="2">
    <source>
        <dbReference type="PROSITE" id="PS50090"/>
    </source>
</evidence>
<feature type="compositionally biased region" description="Polar residues" evidence="1">
    <location>
        <begin position="27"/>
        <end position="38"/>
    </location>
</feature>
<evidence type="ECO:0000313" key="3">
    <source>
        <dbReference type="EMBL" id="KAJ5264721.1"/>
    </source>
</evidence>
<dbReference type="InterPro" id="IPR001005">
    <property type="entry name" value="SANT/Myb"/>
</dbReference>
<dbReference type="Proteomes" id="UP001220256">
    <property type="component" value="Unassembled WGS sequence"/>
</dbReference>
<feature type="compositionally biased region" description="Polar residues" evidence="1">
    <location>
        <begin position="157"/>
        <end position="179"/>
    </location>
</feature>
<comment type="caution">
    <text evidence="3">The sequence shown here is derived from an EMBL/GenBank/DDBJ whole genome shotgun (WGS) entry which is preliminary data.</text>
</comment>
<feature type="compositionally biased region" description="Acidic residues" evidence="1">
    <location>
        <begin position="389"/>
        <end position="398"/>
    </location>
</feature>
<dbReference type="CDD" id="cd00167">
    <property type="entry name" value="SANT"/>
    <property type="match status" value="1"/>
</dbReference>
<feature type="region of interest" description="Disordered" evidence="1">
    <location>
        <begin position="566"/>
        <end position="613"/>
    </location>
</feature>
<organism evidence="3 4">
    <name type="scientific">Penicillium chrysogenum</name>
    <name type="common">Penicillium notatum</name>
    <dbReference type="NCBI Taxonomy" id="5076"/>
    <lineage>
        <taxon>Eukaryota</taxon>
        <taxon>Fungi</taxon>
        <taxon>Dikarya</taxon>
        <taxon>Ascomycota</taxon>
        <taxon>Pezizomycotina</taxon>
        <taxon>Eurotiomycetes</taxon>
        <taxon>Eurotiomycetidae</taxon>
        <taxon>Eurotiales</taxon>
        <taxon>Aspergillaceae</taxon>
        <taxon>Penicillium</taxon>
        <taxon>Penicillium chrysogenum species complex</taxon>
    </lineage>
</organism>
<reference evidence="3 4" key="1">
    <citation type="journal article" date="2023" name="IMA Fungus">
        <title>Comparative genomic study of the Penicillium genus elucidates a diverse pangenome and 15 lateral gene transfer events.</title>
        <authorList>
            <person name="Petersen C."/>
            <person name="Sorensen T."/>
            <person name="Nielsen M.R."/>
            <person name="Sondergaard T.E."/>
            <person name="Sorensen J.L."/>
            <person name="Fitzpatrick D.A."/>
            <person name="Frisvad J.C."/>
            <person name="Nielsen K.L."/>
        </authorList>
    </citation>
    <scope>NUCLEOTIDE SEQUENCE [LARGE SCALE GENOMIC DNA]</scope>
    <source>
        <strain evidence="3 4">IBT 3361</strain>
    </source>
</reference>
<feature type="compositionally biased region" description="Basic residues" evidence="1">
    <location>
        <begin position="604"/>
        <end position="613"/>
    </location>
</feature>
<feature type="compositionally biased region" description="Basic and acidic residues" evidence="1">
    <location>
        <begin position="256"/>
        <end position="266"/>
    </location>
</feature>
<dbReference type="PROSITE" id="PS50090">
    <property type="entry name" value="MYB_LIKE"/>
    <property type="match status" value="1"/>
</dbReference>
<evidence type="ECO:0000313" key="4">
    <source>
        <dbReference type="Proteomes" id="UP001220256"/>
    </source>
</evidence>
<feature type="compositionally biased region" description="Polar residues" evidence="1">
    <location>
        <begin position="362"/>
        <end position="371"/>
    </location>
</feature>
<feature type="region of interest" description="Disordered" evidence="1">
    <location>
        <begin position="124"/>
        <end position="347"/>
    </location>
</feature>
<proteinExistence type="predicted"/>
<feature type="compositionally biased region" description="Polar residues" evidence="1">
    <location>
        <begin position="314"/>
        <end position="330"/>
    </location>
</feature>
<feature type="compositionally biased region" description="Basic and acidic residues" evidence="1">
    <location>
        <begin position="332"/>
        <end position="342"/>
    </location>
</feature>
<feature type="compositionally biased region" description="Polar residues" evidence="1">
    <location>
        <begin position="58"/>
        <end position="74"/>
    </location>
</feature>
<dbReference type="EMBL" id="JAPVEB010000004">
    <property type="protein sequence ID" value="KAJ5264721.1"/>
    <property type="molecule type" value="Genomic_DNA"/>
</dbReference>
<name>A0ABQ8WDK7_PENCH</name>
<gene>
    <name evidence="3" type="ORF">N7505_007514</name>
</gene>
<feature type="compositionally biased region" description="Basic and acidic residues" evidence="1">
    <location>
        <begin position="124"/>
        <end position="151"/>
    </location>
</feature>
<feature type="compositionally biased region" description="Polar residues" evidence="1">
    <location>
        <begin position="576"/>
        <end position="585"/>
    </location>
</feature>
<dbReference type="SMART" id="SM00717">
    <property type="entry name" value="SANT"/>
    <property type="match status" value="1"/>
</dbReference>
<feature type="region of interest" description="Disordered" evidence="1">
    <location>
        <begin position="486"/>
        <end position="528"/>
    </location>
</feature>
<dbReference type="InterPro" id="IPR009057">
    <property type="entry name" value="Homeodomain-like_sf"/>
</dbReference>
<feature type="compositionally biased region" description="Basic residues" evidence="1">
    <location>
        <begin position="412"/>
        <end position="421"/>
    </location>
</feature>
<dbReference type="SUPFAM" id="SSF46689">
    <property type="entry name" value="Homeodomain-like"/>
    <property type="match status" value="1"/>
</dbReference>
<evidence type="ECO:0000256" key="1">
    <source>
        <dbReference type="SAM" id="MobiDB-lite"/>
    </source>
</evidence>
<feature type="compositionally biased region" description="Basic and acidic residues" evidence="1">
    <location>
        <begin position="78"/>
        <end position="89"/>
    </location>
</feature>